<evidence type="ECO:0000256" key="1">
    <source>
        <dbReference type="ARBA" id="ARBA00004167"/>
    </source>
</evidence>
<evidence type="ECO:0000256" key="6">
    <source>
        <dbReference type="ARBA" id="ARBA00022989"/>
    </source>
</evidence>
<sequence length="162" mass="18147">MFDIGFLELLICGVIALLVLGPERLPGAARTAGRWIGRSRRLVSQFTTELDRQIKAEELKEKLRKEGGIDLEGVQRNIREGLDQARKYEHLVVDDNESRTSAKTSSSHQETPKQAGIVPPMRSADAAREPELPSEPDQRPKLDSDAEPTRSEPEKPVPEDRK</sequence>
<dbReference type="AlphaFoldDB" id="N6WXQ2"/>
<evidence type="ECO:0000256" key="7">
    <source>
        <dbReference type="ARBA" id="ARBA00023010"/>
    </source>
</evidence>
<reference evidence="11 12" key="1">
    <citation type="journal article" date="2013" name="Genome Announc.">
        <title>Genome Sequence of the Polycyclic Aromatic Hydrocarbon-Degrading Bacterium Strain Marinobacter nanhaiticus D15-8WT.</title>
        <authorList>
            <person name="Cui Z."/>
            <person name="Gao W."/>
            <person name="Li Q."/>
            <person name="Xu G."/>
            <person name="Zheng L."/>
        </authorList>
    </citation>
    <scope>NUCLEOTIDE SEQUENCE [LARGE SCALE GENOMIC DNA]</scope>
    <source>
        <strain evidence="11 12">D15-8W</strain>
    </source>
</reference>
<feature type="compositionally biased region" description="Basic and acidic residues" evidence="10">
    <location>
        <begin position="125"/>
        <end position="162"/>
    </location>
</feature>
<dbReference type="InterPro" id="IPR018448">
    <property type="entry name" value="TatB"/>
</dbReference>
<evidence type="ECO:0000256" key="4">
    <source>
        <dbReference type="ARBA" id="ARBA00022692"/>
    </source>
</evidence>
<dbReference type="NCBIfam" id="TIGR01410">
    <property type="entry name" value="tatB"/>
    <property type="match status" value="1"/>
</dbReference>
<evidence type="ECO:0000313" key="12">
    <source>
        <dbReference type="Proteomes" id="UP000013165"/>
    </source>
</evidence>
<dbReference type="Proteomes" id="UP000013165">
    <property type="component" value="Unassembled WGS sequence"/>
</dbReference>
<dbReference type="PANTHER" id="PTHR33162">
    <property type="entry name" value="SEC-INDEPENDENT PROTEIN TRANSLOCASE PROTEIN TATA, CHLOROPLASTIC"/>
    <property type="match status" value="1"/>
</dbReference>
<protein>
    <recommendedName>
        <fullName evidence="9">Sec-independent protein translocase protein TatB</fullName>
    </recommendedName>
</protein>
<keyword evidence="5 9" id="KW-0653">Protein transport</keyword>
<evidence type="ECO:0000256" key="9">
    <source>
        <dbReference type="HAMAP-Rule" id="MF_00237"/>
    </source>
</evidence>
<keyword evidence="8 9" id="KW-0472">Membrane</keyword>
<evidence type="ECO:0000256" key="3">
    <source>
        <dbReference type="ARBA" id="ARBA00022475"/>
    </source>
</evidence>
<organism evidence="11 12">
    <name type="scientific">Marinobacter nanhaiticus D15-8W</name>
    <dbReference type="NCBI Taxonomy" id="626887"/>
    <lineage>
        <taxon>Bacteria</taxon>
        <taxon>Pseudomonadati</taxon>
        <taxon>Pseudomonadota</taxon>
        <taxon>Gammaproteobacteria</taxon>
        <taxon>Pseudomonadales</taxon>
        <taxon>Marinobacteraceae</taxon>
        <taxon>Marinobacter</taxon>
    </lineage>
</organism>
<evidence type="ECO:0000256" key="5">
    <source>
        <dbReference type="ARBA" id="ARBA00022927"/>
    </source>
</evidence>
<evidence type="ECO:0000256" key="10">
    <source>
        <dbReference type="SAM" id="MobiDB-lite"/>
    </source>
</evidence>
<dbReference type="PATRIC" id="fig|626887.3.peg.2182"/>
<comment type="function">
    <text evidence="9">Part of the twin-arginine translocation (Tat) system that transports large folded proteins containing a characteristic twin-arginine motif in their signal peptide across membranes. Together with TatC, TatB is part of a receptor directly interacting with Tat signal peptides. TatB may form an oligomeric binding site that transiently accommodates folded Tat precursor proteins before their translocation.</text>
</comment>
<keyword evidence="7 9" id="KW-0811">Translocation</keyword>
<dbReference type="Pfam" id="PF02416">
    <property type="entry name" value="TatA_B_E"/>
    <property type="match status" value="1"/>
</dbReference>
<name>N6WXQ2_9GAMM</name>
<comment type="subcellular location">
    <subcellularLocation>
        <location evidence="9">Cell membrane</location>
        <topology evidence="9">Single-pass membrane protein</topology>
    </subcellularLocation>
    <subcellularLocation>
        <location evidence="1">Membrane</location>
        <topology evidence="1">Single-pass membrane protein</topology>
    </subcellularLocation>
</comment>
<evidence type="ECO:0000313" key="11">
    <source>
        <dbReference type="EMBL" id="ENO15852.1"/>
    </source>
</evidence>
<dbReference type="HAMAP" id="MF_00237">
    <property type="entry name" value="TatB"/>
    <property type="match status" value="1"/>
</dbReference>
<dbReference type="PRINTS" id="PR01506">
    <property type="entry name" value="TATBPROTEIN"/>
</dbReference>
<keyword evidence="4 9" id="KW-0812">Transmembrane</keyword>
<feature type="region of interest" description="Disordered" evidence="10">
    <location>
        <begin position="89"/>
        <end position="162"/>
    </location>
</feature>
<proteinExistence type="inferred from homology"/>
<dbReference type="OrthoDB" id="9816005at2"/>
<dbReference type="GO" id="GO:0008320">
    <property type="term" value="F:protein transmembrane transporter activity"/>
    <property type="evidence" value="ECO:0007669"/>
    <property type="project" value="UniProtKB-UniRule"/>
</dbReference>
<gene>
    <name evidence="9 11" type="primary">tatB</name>
    <name evidence="11" type="ORF">J057_10886</name>
</gene>
<comment type="subunit">
    <text evidence="9">The Tat system comprises two distinct complexes: a TatABC complex, containing multiple copies of TatA, TatB and TatC subunits, and a separate TatA complex, containing only TatA subunits. Substrates initially bind to the TatABC complex, which probably triggers association of the separate TatA complex to form the active translocon.</text>
</comment>
<dbReference type="GO" id="GO:0033281">
    <property type="term" value="C:TAT protein transport complex"/>
    <property type="evidence" value="ECO:0007669"/>
    <property type="project" value="UniProtKB-UniRule"/>
</dbReference>
<keyword evidence="12" id="KW-1185">Reference proteome</keyword>
<accession>N6WXQ2</accession>
<comment type="caution">
    <text evidence="11">The sequence shown here is derived from an EMBL/GenBank/DDBJ whole genome shotgun (WGS) entry which is preliminary data.</text>
</comment>
<dbReference type="HOGENOM" id="CLU_086034_1_1_6"/>
<dbReference type="STRING" id="626887.J057_10886"/>
<dbReference type="RefSeq" id="WP_004580142.1">
    <property type="nucleotide sequence ID" value="NZ_KB822693.1"/>
</dbReference>
<keyword evidence="3 9" id="KW-1003">Cell membrane</keyword>
<dbReference type="eggNOG" id="COG1826">
    <property type="taxonomic scope" value="Bacteria"/>
</dbReference>
<evidence type="ECO:0000256" key="8">
    <source>
        <dbReference type="ARBA" id="ARBA00023136"/>
    </source>
</evidence>
<comment type="similarity">
    <text evidence="9">Belongs to the TatB family.</text>
</comment>
<keyword evidence="6 9" id="KW-1133">Transmembrane helix</keyword>
<dbReference type="Gene3D" id="1.20.5.3310">
    <property type="match status" value="1"/>
</dbReference>
<dbReference type="EMBL" id="APLQ01000011">
    <property type="protein sequence ID" value="ENO15852.1"/>
    <property type="molecule type" value="Genomic_DNA"/>
</dbReference>
<dbReference type="GO" id="GO:0043953">
    <property type="term" value="P:protein transport by the Tat complex"/>
    <property type="evidence" value="ECO:0007669"/>
    <property type="project" value="UniProtKB-UniRule"/>
</dbReference>
<dbReference type="PANTHER" id="PTHR33162:SF1">
    <property type="entry name" value="SEC-INDEPENDENT PROTEIN TRANSLOCASE PROTEIN TATA, CHLOROPLASTIC"/>
    <property type="match status" value="1"/>
</dbReference>
<keyword evidence="2 9" id="KW-0813">Transport</keyword>
<dbReference type="InterPro" id="IPR003369">
    <property type="entry name" value="TatA/B/E"/>
</dbReference>
<evidence type="ECO:0000256" key="2">
    <source>
        <dbReference type="ARBA" id="ARBA00022448"/>
    </source>
</evidence>
<feature type="compositionally biased region" description="Basic and acidic residues" evidence="10">
    <location>
        <begin position="89"/>
        <end position="100"/>
    </location>
</feature>